<dbReference type="CDD" id="cd03257">
    <property type="entry name" value="ABC_NikE_OppD_transporters"/>
    <property type="match status" value="1"/>
</dbReference>
<evidence type="ECO:0000256" key="1">
    <source>
        <dbReference type="ARBA" id="ARBA00005417"/>
    </source>
</evidence>
<protein>
    <submittedName>
        <fullName evidence="6">ATP-binding cassette domain-containing protein</fullName>
    </submittedName>
</protein>
<dbReference type="GO" id="GO:0005524">
    <property type="term" value="F:ATP binding"/>
    <property type="evidence" value="ECO:0007669"/>
    <property type="project" value="UniProtKB-KW"/>
</dbReference>
<dbReference type="RefSeq" id="WP_156218631.1">
    <property type="nucleotide sequence ID" value="NZ_WOFH01000008.1"/>
</dbReference>
<evidence type="ECO:0000256" key="3">
    <source>
        <dbReference type="ARBA" id="ARBA00022741"/>
    </source>
</evidence>
<comment type="caution">
    <text evidence="6">The sequence shown here is derived from an EMBL/GenBank/DDBJ whole genome shotgun (WGS) entry which is preliminary data.</text>
</comment>
<dbReference type="PANTHER" id="PTHR43776:SF7">
    <property type="entry name" value="D,D-DIPEPTIDE TRANSPORT ATP-BINDING PROTEIN DDPF-RELATED"/>
    <property type="match status" value="1"/>
</dbReference>
<dbReference type="InterPro" id="IPR027417">
    <property type="entry name" value="P-loop_NTPase"/>
</dbReference>
<dbReference type="PROSITE" id="PS50893">
    <property type="entry name" value="ABC_TRANSPORTER_2"/>
    <property type="match status" value="1"/>
</dbReference>
<reference evidence="6 7" key="1">
    <citation type="submission" date="2019-11" db="EMBL/GenBank/DDBJ databases">
        <authorList>
            <person name="Cao P."/>
        </authorList>
    </citation>
    <scope>NUCLEOTIDE SEQUENCE [LARGE SCALE GENOMIC DNA]</scope>
    <source>
        <strain evidence="6 7">NEAU-AAG5</strain>
    </source>
</reference>
<evidence type="ECO:0000256" key="2">
    <source>
        <dbReference type="ARBA" id="ARBA00022448"/>
    </source>
</evidence>
<dbReference type="SUPFAM" id="SSF52540">
    <property type="entry name" value="P-loop containing nucleoside triphosphate hydrolases"/>
    <property type="match status" value="1"/>
</dbReference>
<name>A0A7K1L4Y3_9ACTN</name>
<dbReference type="GO" id="GO:0016887">
    <property type="term" value="F:ATP hydrolysis activity"/>
    <property type="evidence" value="ECO:0007669"/>
    <property type="project" value="InterPro"/>
</dbReference>
<organism evidence="6 7">
    <name type="scientific">Actinomadura litoris</name>
    <dbReference type="NCBI Taxonomy" id="2678616"/>
    <lineage>
        <taxon>Bacteria</taxon>
        <taxon>Bacillati</taxon>
        <taxon>Actinomycetota</taxon>
        <taxon>Actinomycetes</taxon>
        <taxon>Streptosporangiales</taxon>
        <taxon>Thermomonosporaceae</taxon>
        <taxon>Actinomadura</taxon>
    </lineage>
</organism>
<dbReference type="AlphaFoldDB" id="A0A7K1L4Y3"/>
<dbReference type="GO" id="GO:0055085">
    <property type="term" value="P:transmembrane transport"/>
    <property type="evidence" value="ECO:0007669"/>
    <property type="project" value="UniProtKB-ARBA"/>
</dbReference>
<evidence type="ECO:0000256" key="4">
    <source>
        <dbReference type="ARBA" id="ARBA00022840"/>
    </source>
</evidence>
<keyword evidence="3" id="KW-0547">Nucleotide-binding</keyword>
<dbReference type="InterPro" id="IPR003593">
    <property type="entry name" value="AAA+_ATPase"/>
</dbReference>
<keyword evidence="4 6" id="KW-0067">ATP-binding</keyword>
<dbReference type="PANTHER" id="PTHR43776">
    <property type="entry name" value="TRANSPORT ATP-BINDING PROTEIN"/>
    <property type="match status" value="1"/>
</dbReference>
<keyword evidence="7" id="KW-1185">Reference proteome</keyword>
<proteinExistence type="inferred from homology"/>
<dbReference type="InterPro" id="IPR003439">
    <property type="entry name" value="ABC_transporter-like_ATP-bd"/>
</dbReference>
<dbReference type="InterPro" id="IPR050319">
    <property type="entry name" value="ABC_transp_ATP-bind"/>
</dbReference>
<dbReference type="Pfam" id="PF00005">
    <property type="entry name" value="ABC_tran"/>
    <property type="match status" value="1"/>
</dbReference>
<feature type="domain" description="ABC transporter" evidence="5">
    <location>
        <begin position="17"/>
        <end position="257"/>
    </location>
</feature>
<keyword evidence="2" id="KW-0813">Transport</keyword>
<comment type="similarity">
    <text evidence="1">Belongs to the ABC transporter superfamily.</text>
</comment>
<dbReference type="Proteomes" id="UP000432015">
    <property type="component" value="Unassembled WGS sequence"/>
</dbReference>
<evidence type="ECO:0000313" key="7">
    <source>
        <dbReference type="Proteomes" id="UP000432015"/>
    </source>
</evidence>
<sequence length="271" mass="29152">MTVVDERRPRASAEHLVKEFPLPRTGGGAPRSVRAVNDVSRAVQRGRTLGLVGESGSGKSTTARLLLRLVQPTSGRIVADGQDVTAVKGAAPRAFRRRAQLVHQNPYASLDPRFSIAEIITEPSRAFRVGDRAARARELLDRVALPSAVLGRRPAEPSGGRRQRVAIARALALEPDPVVCDEPVSALDVSVQAPVLELLAEPQARRGVAYLFISHDLAVVRQIAHTVVVMMDGRAVEQGPVADIFGSPSHDYTRELLAAIPGRRAQATEDS</sequence>
<evidence type="ECO:0000313" key="6">
    <source>
        <dbReference type="EMBL" id="MUN39470.1"/>
    </source>
</evidence>
<dbReference type="Gene3D" id="3.40.50.300">
    <property type="entry name" value="P-loop containing nucleotide triphosphate hydrolases"/>
    <property type="match status" value="1"/>
</dbReference>
<evidence type="ECO:0000259" key="5">
    <source>
        <dbReference type="PROSITE" id="PS50893"/>
    </source>
</evidence>
<dbReference type="SMART" id="SM00382">
    <property type="entry name" value="AAA"/>
    <property type="match status" value="1"/>
</dbReference>
<gene>
    <name evidence="6" type="ORF">GNZ18_23130</name>
</gene>
<dbReference type="EMBL" id="WOFH01000008">
    <property type="protein sequence ID" value="MUN39470.1"/>
    <property type="molecule type" value="Genomic_DNA"/>
</dbReference>
<accession>A0A7K1L4Y3</accession>